<keyword evidence="5" id="KW-0324">Glycolysis</keyword>
<evidence type="ECO:0000256" key="3">
    <source>
        <dbReference type="ARBA" id="ARBA00004921"/>
    </source>
</evidence>
<dbReference type="Pfam" id="PF10143">
    <property type="entry name" value="PhosphMutase"/>
    <property type="match status" value="1"/>
</dbReference>
<dbReference type="GeneID" id="9622429"/>
<organism evidence="9">
    <name type="scientific">Volvox carteri f. nagariensis</name>
    <dbReference type="NCBI Taxonomy" id="3068"/>
    <lineage>
        <taxon>Eukaryota</taxon>
        <taxon>Viridiplantae</taxon>
        <taxon>Chlorophyta</taxon>
        <taxon>core chlorophytes</taxon>
        <taxon>Chlorophyceae</taxon>
        <taxon>CS clade</taxon>
        <taxon>Chlamydomonadales</taxon>
        <taxon>Volvocaceae</taxon>
        <taxon>Volvox</taxon>
    </lineage>
</organism>
<proteinExistence type="inferred from homology"/>
<dbReference type="EMBL" id="GL378357">
    <property type="protein sequence ID" value="EFJ45384.1"/>
    <property type="molecule type" value="Genomic_DNA"/>
</dbReference>
<evidence type="ECO:0000256" key="2">
    <source>
        <dbReference type="ARBA" id="ARBA00002315"/>
    </source>
</evidence>
<comment type="function">
    <text evidence="2">Catalyzes the interconversion of 2-phosphoglycerate and 3-phosphoglycerate.</text>
</comment>
<dbReference type="InParanoid" id="D8U4D2"/>
<comment type="similarity">
    <text evidence="4">Belongs to the BPG-independent phosphoglycerate mutase family. A-PGAM subfamily.</text>
</comment>
<feature type="domain" description="Metalloenzyme" evidence="7">
    <location>
        <begin position="412"/>
        <end position="474"/>
    </location>
</feature>
<dbReference type="eggNOG" id="ENOG502QR26">
    <property type="taxonomic scope" value="Eukaryota"/>
</dbReference>
<accession>D8U4D2</accession>
<dbReference type="Pfam" id="PF01676">
    <property type="entry name" value="Metalloenzyme"/>
    <property type="match status" value="2"/>
</dbReference>
<comment type="catalytic activity">
    <reaction evidence="1">
        <text>(2R)-2-phosphoglycerate = (2R)-3-phosphoglycerate</text>
        <dbReference type="Rhea" id="RHEA:15901"/>
        <dbReference type="ChEBI" id="CHEBI:58272"/>
        <dbReference type="ChEBI" id="CHEBI:58289"/>
        <dbReference type="EC" id="5.4.2.12"/>
    </reaction>
</comment>
<dbReference type="OrthoDB" id="113620at2759"/>
<evidence type="ECO:0000256" key="5">
    <source>
        <dbReference type="ARBA" id="ARBA00023152"/>
    </source>
</evidence>
<name>D8U4D2_VOLCA</name>
<dbReference type="GO" id="GO:0006096">
    <property type="term" value="P:glycolytic process"/>
    <property type="evidence" value="ECO:0007669"/>
    <property type="project" value="UniProtKB-KW"/>
</dbReference>
<dbReference type="PANTHER" id="PTHR31209">
    <property type="entry name" value="COFACTOR-INDEPENDENT PHOSPHOGLYCERATE MUTASE"/>
    <property type="match status" value="1"/>
</dbReference>
<evidence type="ECO:0000256" key="6">
    <source>
        <dbReference type="SAM" id="MobiDB-lite"/>
    </source>
</evidence>
<keyword evidence="9" id="KW-1185">Reference proteome</keyword>
<dbReference type="CDD" id="cd16011">
    <property type="entry name" value="iPGM_like"/>
    <property type="match status" value="1"/>
</dbReference>
<dbReference type="InterPro" id="IPR004456">
    <property type="entry name" value="Pglycerate_mutase_ApgM"/>
</dbReference>
<sequence>MTGKVRVLFLLVDGIGDVSVPEFGDRTPLEVAHVPHLDAIAAAGLTGLMDPVEPGLACGSDTAHMSLFGYDPRIHYRGRGAFESMGAGIPMAPGDIAFKCNFATLDSASGIVVSRRADRHFEHVGPVLCAALDGLPLPGYPQHSVSVKYATEHRCGVVVRGPGLTDAVGDTDPLKDKLPLKRSVPTDDTAEAQFTSGLVNAVSDAFRAVLETHPVNQRRAAEGQQVANVVLLRGCGSRIRVPSFQQRHGMRPCLVAPTKIIAGLGMSFDMDVLDAPGATGSYDSMFHAKAETICDALTGGNRPPAPPMKAAPPLQQQGQGESGGGGDGKAAEPAVEATEDEGANPAWEPGRRGPAMEAGVAGSSGGYEFGFVHVKAVDDTGHDRMLQNKAGGGQGQAWSGAGLVLTGSLQITGWVRFLEVVDRMVAQMLRRLWQAEAAGRGRYLVVLAGDHSTPVVFGDHSNEPVPFAIASVRHAVEALGGPAYIENVPLGPIPLPDIKNPPPFTELRKQAAFKDARRKAAWAGRPWDPAMPAELFGPWREPWPQAVRGDPVRSYDEVSVARGALGRFPGSQVMGLVKQFAGFAAPA</sequence>
<dbReference type="InterPro" id="IPR017850">
    <property type="entry name" value="Alkaline_phosphatase_core_sf"/>
</dbReference>
<feature type="domain" description="Metalloenzyme" evidence="7">
    <location>
        <begin position="6"/>
        <end position="297"/>
    </location>
</feature>
<dbReference type="AlphaFoldDB" id="D8U4D2"/>
<dbReference type="PANTHER" id="PTHR31209:SF0">
    <property type="entry name" value="METALLOENZYME DOMAIN-CONTAINING PROTEIN"/>
    <property type="match status" value="1"/>
</dbReference>
<evidence type="ECO:0000256" key="4">
    <source>
        <dbReference type="ARBA" id="ARBA00005524"/>
    </source>
</evidence>
<dbReference type="InterPro" id="IPR006124">
    <property type="entry name" value="Metalloenzyme"/>
</dbReference>
<dbReference type="RefSeq" id="XP_002953411.1">
    <property type="nucleotide sequence ID" value="XM_002953365.1"/>
</dbReference>
<reference evidence="8 9" key="1">
    <citation type="journal article" date="2010" name="Science">
        <title>Genomic analysis of organismal complexity in the multicellular green alga Volvox carteri.</title>
        <authorList>
            <person name="Prochnik S.E."/>
            <person name="Umen J."/>
            <person name="Nedelcu A.M."/>
            <person name="Hallmann A."/>
            <person name="Miller S.M."/>
            <person name="Nishii I."/>
            <person name="Ferris P."/>
            <person name="Kuo A."/>
            <person name="Mitros T."/>
            <person name="Fritz-Laylin L.K."/>
            <person name="Hellsten U."/>
            <person name="Chapman J."/>
            <person name="Simakov O."/>
            <person name="Rensing S.A."/>
            <person name="Terry A."/>
            <person name="Pangilinan J."/>
            <person name="Kapitonov V."/>
            <person name="Jurka J."/>
            <person name="Salamov A."/>
            <person name="Shapiro H."/>
            <person name="Schmutz J."/>
            <person name="Grimwood J."/>
            <person name="Lindquist E."/>
            <person name="Lucas S."/>
            <person name="Grigoriev I.V."/>
            <person name="Schmitt R."/>
            <person name="Kirk D."/>
            <person name="Rokhsar D.S."/>
        </authorList>
    </citation>
    <scope>NUCLEOTIDE SEQUENCE [LARGE SCALE GENOMIC DNA]</scope>
    <source>
        <strain evidence="9">f. Nagariensis / Eve</strain>
    </source>
</reference>
<dbReference type="STRING" id="3068.D8U4D2"/>
<feature type="region of interest" description="Disordered" evidence="6">
    <location>
        <begin position="297"/>
        <end position="358"/>
    </location>
</feature>
<dbReference type="GO" id="GO:0046872">
    <property type="term" value="F:metal ion binding"/>
    <property type="evidence" value="ECO:0007669"/>
    <property type="project" value="InterPro"/>
</dbReference>
<evidence type="ECO:0000256" key="1">
    <source>
        <dbReference type="ARBA" id="ARBA00000370"/>
    </source>
</evidence>
<dbReference type="FunCoup" id="D8U4D2">
    <property type="interactions" value="721"/>
</dbReference>
<evidence type="ECO:0000313" key="9">
    <source>
        <dbReference type="Proteomes" id="UP000001058"/>
    </source>
</evidence>
<dbReference type="GO" id="GO:0004619">
    <property type="term" value="F:phosphoglycerate mutase activity"/>
    <property type="evidence" value="ECO:0007669"/>
    <property type="project" value="UniProtKB-EC"/>
</dbReference>
<evidence type="ECO:0000259" key="7">
    <source>
        <dbReference type="Pfam" id="PF01676"/>
    </source>
</evidence>
<dbReference type="Gene3D" id="3.40.720.10">
    <property type="entry name" value="Alkaline Phosphatase, subunit A"/>
    <property type="match status" value="2"/>
</dbReference>
<gene>
    <name evidence="8" type="ORF">VOLCADRAFT_105938</name>
</gene>
<protein>
    <recommendedName>
        <fullName evidence="7">Metalloenzyme domain-containing protein</fullName>
    </recommendedName>
</protein>
<comment type="pathway">
    <text evidence="3">Carbohydrate degradation.</text>
</comment>
<dbReference type="SUPFAM" id="SSF53649">
    <property type="entry name" value="Alkaline phosphatase-like"/>
    <property type="match status" value="2"/>
</dbReference>
<dbReference type="Proteomes" id="UP000001058">
    <property type="component" value="Unassembled WGS sequence"/>
</dbReference>
<dbReference type="KEGG" id="vcn:VOLCADRAFT_105938"/>
<evidence type="ECO:0000313" key="8">
    <source>
        <dbReference type="EMBL" id="EFJ45384.1"/>
    </source>
</evidence>